<comment type="similarity">
    <text evidence="7">Belongs to the TonB-dependent receptor family.</text>
</comment>
<keyword evidence="8" id="KW-0732">Signal</keyword>
<evidence type="ECO:0000256" key="7">
    <source>
        <dbReference type="PROSITE-ProRule" id="PRU01360"/>
    </source>
</evidence>
<evidence type="ECO:0000313" key="11">
    <source>
        <dbReference type="Proteomes" id="UP001324380"/>
    </source>
</evidence>
<dbReference type="InterPro" id="IPR008969">
    <property type="entry name" value="CarboxyPept-like_regulatory"/>
</dbReference>
<dbReference type="Pfam" id="PF07715">
    <property type="entry name" value="Plug"/>
    <property type="match status" value="1"/>
</dbReference>
<evidence type="ECO:0000259" key="9">
    <source>
        <dbReference type="Pfam" id="PF07715"/>
    </source>
</evidence>
<dbReference type="Gene3D" id="2.60.40.1120">
    <property type="entry name" value="Carboxypeptidase-like, regulatory domain"/>
    <property type="match status" value="1"/>
</dbReference>
<dbReference type="InterPro" id="IPR012910">
    <property type="entry name" value="Plug_dom"/>
</dbReference>
<comment type="subcellular location">
    <subcellularLocation>
        <location evidence="1 7">Cell outer membrane</location>
        <topology evidence="1 7">Multi-pass membrane protein</topology>
    </subcellularLocation>
</comment>
<keyword evidence="11" id="KW-1185">Reference proteome</keyword>
<sequence length="1037" mass="112743">MKRKVPPKNLCLLMLCGILLLVAQQAFSQQQKNISGHVKDEQGLPMPAVSVHLTGTTLGTMTDVNGFYKINVSENATLEFSFIGYGKKTVKVTGSWDGNVIMLMDKKARDLNEVVVVAYGTQKKANLTGSVSAIGTKELQDRPVTNLNDALQGTMAGVTVTTTGGQPGSSGDINIRGLGTLNNSSPMVVVDGIIGSLSDVNPNDVQSVSVLKDAASAAIYGSRAANGVILVTTKRGKSGRMQINYNGYAGKQKATNLPDFLPSWQAATLYNQALTNEGQTPYWTDNDITLFKNQTDPDTHPNTDWQGFLYKGSGFQQNHAVNISGGDDKTQYAFSLGYFQQDGIIQKSNFKRYSTRMNLNSAITKNFSVNANLSFLYAPTTAPDGLGGGDIGGIIGTTAAMNSTVVNQYKNGVYNYLSFGNPISWLNSPGYNNNQSTLFTGNVGVDWELIKGLHFKPSFSYRYNTNPAQEFKSADTYYDPKNPILPLTTISQSSIANANVINSYYNLQGLLEYDRHFGKHSIDVLAGASQELTNYQYLYAYRQNFLNSSLSQINAAPSLGQQNGGTASQLALLSYFGRARYSYDDKYLLEANLRDDGSSRFTNGQRWGVYPSFSAGWNISKESFFGSLSNAIPMLKLRASWGKLGNQTLINTNTGNQTLFSSSGLNIVSPYPAISVITSGQNYSFNQTLAPGIALNNGANPFITWEKTTTTDVGMDMELLNSSLSFTADYFVKNTNDILLQLPAGSVYGFTTPYQNAGAVRNSGWELAAAYRNKIGNVSYNIAVNASFITNKFTDLAGTESISSGRVLGNPIRAFYGYEAEGIFQTQQQVNDHAKQSGGVIAPGDLMYKDISGPDGKPDGVIDGNDRVYLGTPFPKTTFGFTLGAGWKGFSVSGFFQGALGVKNYVQGFELGSLQQANIGNPTSALLDAWTPENTSATFPRLWSTYTQNNPQSFVSSFWVRNASYLRLKNLLVSYTLPAKSLEKLGVKGVRIYYSGQNIFTLTSFYKWVDPETNTGNNAYGSYPQLKTNTLGVEVTF</sequence>
<evidence type="ECO:0000256" key="6">
    <source>
        <dbReference type="ARBA" id="ARBA00023237"/>
    </source>
</evidence>
<feature type="domain" description="TonB-dependent receptor plug" evidence="9">
    <location>
        <begin position="124"/>
        <end position="228"/>
    </location>
</feature>
<dbReference type="InterPro" id="IPR023996">
    <property type="entry name" value="TonB-dep_OMP_SusC/RagA"/>
</dbReference>
<evidence type="ECO:0000313" key="10">
    <source>
        <dbReference type="EMBL" id="WPU91447.1"/>
    </source>
</evidence>
<dbReference type="RefSeq" id="WP_321560613.1">
    <property type="nucleotide sequence ID" value="NZ_CP139558.1"/>
</dbReference>
<feature type="signal peptide" evidence="8">
    <location>
        <begin position="1"/>
        <end position="28"/>
    </location>
</feature>
<reference evidence="10 11" key="1">
    <citation type="submission" date="2023-11" db="EMBL/GenBank/DDBJ databases">
        <title>Analysis of the Genomes of Mucilaginibacter gossypii cycad 4 and M. sabulilitoris SNA2: microbes with the potential for plant growth promotion.</title>
        <authorList>
            <person name="Hirsch A.M."/>
            <person name="Humm E."/>
            <person name="Rubbi M."/>
            <person name="Del Vecchio G."/>
            <person name="Ha S.M."/>
            <person name="Pellegrini M."/>
            <person name="Gunsalus R.P."/>
        </authorList>
    </citation>
    <scope>NUCLEOTIDE SEQUENCE [LARGE SCALE GENOMIC DNA]</scope>
    <source>
        <strain evidence="10 11">SNA2</strain>
    </source>
</reference>
<dbReference type="PROSITE" id="PS52016">
    <property type="entry name" value="TONB_DEPENDENT_REC_3"/>
    <property type="match status" value="1"/>
</dbReference>
<dbReference type="SUPFAM" id="SSF49464">
    <property type="entry name" value="Carboxypeptidase regulatory domain-like"/>
    <property type="match status" value="1"/>
</dbReference>
<dbReference type="Pfam" id="PF13715">
    <property type="entry name" value="CarbopepD_reg_2"/>
    <property type="match status" value="1"/>
</dbReference>
<dbReference type="NCBIfam" id="TIGR04056">
    <property type="entry name" value="OMP_RagA_SusC"/>
    <property type="match status" value="1"/>
</dbReference>
<keyword evidence="6 7" id="KW-0998">Cell outer membrane</keyword>
<organism evidence="10 11">
    <name type="scientific">Mucilaginibacter sabulilitoris</name>
    <dbReference type="NCBI Taxonomy" id="1173583"/>
    <lineage>
        <taxon>Bacteria</taxon>
        <taxon>Pseudomonadati</taxon>
        <taxon>Bacteroidota</taxon>
        <taxon>Sphingobacteriia</taxon>
        <taxon>Sphingobacteriales</taxon>
        <taxon>Sphingobacteriaceae</taxon>
        <taxon>Mucilaginibacter</taxon>
    </lineage>
</organism>
<evidence type="ECO:0000256" key="1">
    <source>
        <dbReference type="ARBA" id="ARBA00004571"/>
    </source>
</evidence>
<keyword evidence="4 7" id="KW-0812">Transmembrane</keyword>
<dbReference type="InterPro" id="IPR039426">
    <property type="entry name" value="TonB-dep_rcpt-like"/>
</dbReference>
<dbReference type="InterPro" id="IPR023997">
    <property type="entry name" value="TonB-dep_OMP_SusC/RagA_CS"/>
</dbReference>
<dbReference type="SUPFAM" id="SSF56935">
    <property type="entry name" value="Porins"/>
    <property type="match status" value="1"/>
</dbReference>
<feature type="chain" id="PRO_5045073164" evidence="8">
    <location>
        <begin position="29"/>
        <end position="1037"/>
    </location>
</feature>
<protein>
    <submittedName>
        <fullName evidence="10">TonB-dependent receptor</fullName>
    </submittedName>
</protein>
<dbReference type="InterPro" id="IPR036942">
    <property type="entry name" value="Beta-barrel_TonB_sf"/>
</dbReference>
<dbReference type="Proteomes" id="UP001324380">
    <property type="component" value="Chromosome"/>
</dbReference>
<evidence type="ECO:0000256" key="5">
    <source>
        <dbReference type="ARBA" id="ARBA00023136"/>
    </source>
</evidence>
<dbReference type="Gene3D" id="2.40.170.20">
    <property type="entry name" value="TonB-dependent receptor, beta-barrel domain"/>
    <property type="match status" value="1"/>
</dbReference>
<evidence type="ECO:0000256" key="2">
    <source>
        <dbReference type="ARBA" id="ARBA00022448"/>
    </source>
</evidence>
<evidence type="ECO:0000256" key="4">
    <source>
        <dbReference type="ARBA" id="ARBA00022692"/>
    </source>
</evidence>
<proteinExistence type="inferred from homology"/>
<evidence type="ECO:0000256" key="8">
    <source>
        <dbReference type="SAM" id="SignalP"/>
    </source>
</evidence>
<keyword evidence="2 7" id="KW-0813">Transport</keyword>
<accession>A0ABZ0TGA5</accession>
<name>A0ABZ0TGA5_9SPHI</name>
<dbReference type="Gene3D" id="2.170.130.10">
    <property type="entry name" value="TonB-dependent receptor, plug domain"/>
    <property type="match status" value="1"/>
</dbReference>
<keyword evidence="10" id="KW-0675">Receptor</keyword>
<evidence type="ECO:0000256" key="3">
    <source>
        <dbReference type="ARBA" id="ARBA00022452"/>
    </source>
</evidence>
<dbReference type="InterPro" id="IPR037066">
    <property type="entry name" value="Plug_dom_sf"/>
</dbReference>
<dbReference type="EMBL" id="CP139558">
    <property type="protein sequence ID" value="WPU91447.1"/>
    <property type="molecule type" value="Genomic_DNA"/>
</dbReference>
<keyword evidence="3 7" id="KW-1134">Transmembrane beta strand</keyword>
<dbReference type="NCBIfam" id="TIGR04057">
    <property type="entry name" value="SusC_RagA_signa"/>
    <property type="match status" value="1"/>
</dbReference>
<keyword evidence="5 7" id="KW-0472">Membrane</keyword>
<gene>
    <name evidence="10" type="ORF">SNE25_19195</name>
</gene>